<dbReference type="SUPFAM" id="SSF48150">
    <property type="entry name" value="DNA-glycosylase"/>
    <property type="match status" value="1"/>
</dbReference>
<dbReference type="PANTHER" id="PTHR30037:SF4">
    <property type="entry name" value="DNA-3-METHYLADENINE GLYCOSYLASE I"/>
    <property type="match status" value="1"/>
</dbReference>
<feature type="region of interest" description="Disordered" evidence="1">
    <location>
        <begin position="134"/>
        <end position="153"/>
    </location>
</feature>
<dbReference type="InterPro" id="IPR011257">
    <property type="entry name" value="DNA_glycosylase"/>
</dbReference>
<dbReference type="InterPro" id="IPR052891">
    <property type="entry name" value="DNA-3mA_glycosylase"/>
</dbReference>
<reference evidence="4" key="1">
    <citation type="journal article" date="2019" name="Int. J. Syst. Evol. Microbiol.">
        <title>The Global Catalogue of Microorganisms (GCM) 10K type strain sequencing project: providing services to taxonomists for standard genome sequencing and annotation.</title>
        <authorList>
            <consortium name="The Broad Institute Genomics Platform"/>
            <consortium name="The Broad Institute Genome Sequencing Center for Infectious Disease"/>
            <person name="Wu L."/>
            <person name="Ma J."/>
        </authorList>
    </citation>
    <scope>NUCLEOTIDE SEQUENCE [LARGE SCALE GENOMIC DNA]</scope>
    <source>
        <strain evidence="4">KCTC 42805</strain>
    </source>
</reference>
<gene>
    <name evidence="3" type="ORF">ACFSUS_06775</name>
</gene>
<keyword evidence="2" id="KW-0812">Transmembrane</keyword>
<proteinExistence type="predicted"/>
<accession>A0ABW5M1A3</accession>
<dbReference type="EMBL" id="JBHULN010000003">
    <property type="protein sequence ID" value="MFD2570331.1"/>
    <property type="molecule type" value="Genomic_DNA"/>
</dbReference>
<keyword evidence="2" id="KW-0472">Membrane</keyword>
<evidence type="ECO:0000256" key="1">
    <source>
        <dbReference type="SAM" id="MobiDB-lite"/>
    </source>
</evidence>
<comment type="caution">
    <text evidence="3">The sequence shown here is derived from an EMBL/GenBank/DDBJ whole genome shotgun (WGS) entry which is preliminary data.</text>
</comment>
<evidence type="ECO:0000313" key="4">
    <source>
        <dbReference type="Proteomes" id="UP001597469"/>
    </source>
</evidence>
<keyword evidence="4" id="KW-1185">Reference proteome</keyword>
<evidence type="ECO:0000256" key="2">
    <source>
        <dbReference type="SAM" id="Phobius"/>
    </source>
</evidence>
<protein>
    <submittedName>
        <fullName evidence="3">DNA-3-methyladenine glycosylase I</fullName>
    </submittedName>
</protein>
<dbReference type="InterPro" id="IPR005019">
    <property type="entry name" value="Adenine_glyco"/>
</dbReference>
<dbReference type="Gene3D" id="1.10.340.30">
    <property type="entry name" value="Hypothetical protein, domain 2"/>
    <property type="match status" value="1"/>
</dbReference>
<dbReference type="Pfam" id="PF03352">
    <property type="entry name" value="Adenine_glyco"/>
    <property type="match status" value="1"/>
</dbReference>
<sequence>MTNRPSGCGWFERQPYLHDFHAHEWGEPVRDTDLLFEYIVLHTFSVGIGLLLVLKKREHFRDELAGFDPERLARLGPAQLETLLANPRLIRNRRKLEAAVANARAWLTLQEQIGSSEGILSFFYDFVDGSPLDRQRPEPELPPVSIPQSEGMSGELRKRGFSLLGPATCYGLMQTAGLVNDHAVSCFRHPVCIELASNPKHR</sequence>
<keyword evidence="2" id="KW-1133">Transmembrane helix</keyword>
<evidence type="ECO:0000313" key="3">
    <source>
        <dbReference type="EMBL" id="MFD2570331.1"/>
    </source>
</evidence>
<dbReference type="RefSeq" id="WP_381520911.1">
    <property type="nucleotide sequence ID" value="NZ_JBHULN010000003.1"/>
</dbReference>
<organism evidence="3 4">
    <name type="scientific">Spirosoma soli</name>
    <dbReference type="NCBI Taxonomy" id="1770529"/>
    <lineage>
        <taxon>Bacteria</taxon>
        <taxon>Pseudomonadati</taxon>
        <taxon>Bacteroidota</taxon>
        <taxon>Cytophagia</taxon>
        <taxon>Cytophagales</taxon>
        <taxon>Cytophagaceae</taxon>
        <taxon>Spirosoma</taxon>
    </lineage>
</organism>
<dbReference type="PANTHER" id="PTHR30037">
    <property type="entry name" value="DNA-3-METHYLADENINE GLYCOSYLASE 1"/>
    <property type="match status" value="1"/>
</dbReference>
<feature type="transmembrane region" description="Helical" evidence="2">
    <location>
        <begin position="35"/>
        <end position="54"/>
    </location>
</feature>
<name>A0ABW5M1A3_9BACT</name>
<dbReference type="Proteomes" id="UP001597469">
    <property type="component" value="Unassembled WGS sequence"/>
</dbReference>